<dbReference type="PANTHER" id="PTHR46268">
    <property type="entry name" value="STRESS RESPONSE PROTEIN NHAX"/>
    <property type="match status" value="1"/>
</dbReference>
<dbReference type="RefSeq" id="WP_119787991.1">
    <property type="nucleotide sequence ID" value="NZ_QYUQ01000002.1"/>
</dbReference>
<dbReference type="SUPFAM" id="SSF52402">
    <property type="entry name" value="Adenine nucleotide alpha hydrolases-like"/>
    <property type="match status" value="1"/>
</dbReference>
<keyword evidence="4" id="KW-1185">Reference proteome</keyword>
<dbReference type="InterPro" id="IPR014729">
    <property type="entry name" value="Rossmann-like_a/b/a_fold"/>
</dbReference>
<sequence>MQKVLLPFDGSESARRALQYLVTAARSYPGLEVHVLNVQPTIILHVDYLSMDMLKKLDDGALRHGAEINAEAIKTLTAANVRCFAHETIGEVIGEVGKAVKDLECDTVVMGTRGMSNLSNLMLGSVASRVVHEVLVPVLLVK</sequence>
<comment type="caution">
    <text evidence="3">The sequence shown here is derived from an EMBL/GenBank/DDBJ whole genome shotgun (WGS) entry which is preliminary data.</text>
</comment>
<dbReference type="InterPro" id="IPR006015">
    <property type="entry name" value="Universal_stress_UspA"/>
</dbReference>
<reference evidence="4" key="1">
    <citation type="submission" date="2018-09" db="EMBL/GenBank/DDBJ databases">
        <authorList>
            <person name="Zhu H."/>
        </authorList>
    </citation>
    <scope>NUCLEOTIDE SEQUENCE [LARGE SCALE GENOMIC DNA]</scope>
    <source>
        <strain evidence="4">K1S02-23</strain>
    </source>
</reference>
<dbReference type="InterPro" id="IPR006016">
    <property type="entry name" value="UspA"/>
</dbReference>
<accession>A0A3A3G7M7</accession>
<gene>
    <name evidence="3" type="ORF">D3878_18500</name>
</gene>
<dbReference type="EMBL" id="QYUQ01000002">
    <property type="protein sequence ID" value="RJG04517.1"/>
    <property type="molecule type" value="Genomic_DNA"/>
</dbReference>
<comment type="similarity">
    <text evidence="1">Belongs to the universal stress protein A family.</text>
</comment>
<evidence type="ECO:0000313" key="4">
    <source>
        <dbReference type="Proteomes" id="UP000266327"/>
    </source>
</evidence>
<dbReference type="PRINTS" id="PR01438">
    <property type="entry name" value="UNVRSLSTRESS"/>
</dbReference>
<evidence type="ECO:0000256" key="1">
    <source>
        <dbReference type="ARBA" id="ARBA00008791"/>
    </source>
</evidence>
<protein>
    <submittedName>
        <fullName evidence="3">Universal stress protein</fullName>
    </submittedName>
</protein>
<evidence type="ECO:0000259" key="2">
    <source>
        <dbReference type="Pfam" id="PF00582"/>
    </source>
</evidence>
<dbReference type="PANTHER" id="PTHR46268:SF6">
    <property type="entry name" value="UNIVERSAL STRESS PROTEIN UP12"/>
    <property type="match status" value="1"/>
</dbReference>
<dbReference type="Pfam" id="PF00582">
    <property type="entry name" value="Usp"/>
    <property type="match status" value="1"/>
</dbReference>
<dbReference type="AlphaFoldDB" id="A0A3A3G7M7"/>
<evidence type="ECO:0000313" key="3">
    <source>
        <dbReference type="EMBL" id="RJG04517.1"/>
    </source>
</evidence>
<proteinExistence type="inferred from homology"/>
<dbReference type="CDD" id="cd00293">
    <property type="entry name" value="USP-like"/>
    <property type="match status" value="1"/>
</dbReference>
<dbReference type="Gene3D" id="3.40.50.620">
    <property type="entry name" value="HUPs"/>
    <property type="match status" value="1"/>
</dbReference>
<dbReference type="Proteomes" id="UP000266327">
    <property type="component" value="Unassembled WGS sequence"/>
</dbReference>
<feature type="domain" description="UspA" evidence="2">
    <location>
        <begin position="1"/>
        <end position="142"/>
    </location>
</feature>
<name>A0A3A3G7M7_9BURK</name>
<dbReference type="OrthoDB" id="8547832at2"/>
<organism evidence="3 4">
    <name type="scientific">Noviherbaspirillum sedimenti</name>
    <dbReference type="NCBI Taxonomy" id="2320865"/>
    <lineage>
        <taxon>Bacteria</taxon>
        <taxon>Pseudomonadati</taxon>
        <taxon>Pseudomonadota</taxon>
        <taxon>Betaproteobacteria</taxon>
        <taxon>Burkholderiales</taxon>
        <taxon>Oxalobacteraceae</taxon>
        <taxon>Noviherbaspirillum</taxon>
    </lineage>
</organism>